<dbReference type="GO" id="GO:0005516">
    <property type="term" value="F:calmodulin binding"/>
    <property type="evidence" value="ECO:0007669"/>
    <property type="project" value="InterPro"/>
</dbReference>
<name>A0A0N0P573_LEPSE</name>
<proteinExistence type="predicted"/>
<dbReference type="GO" id="GO:0031514">
    <property type="term" value="C:motile cilium"/>
    <property type="evidence" value="ECO:0007669"/>
    <property type="project" value="InterPro"/>
</dbReference>
<dbReference type="OrthoDB" id="271677at2759"/>
<dbReference type="Pfam" id="PF05149">
    <property type="entry name" value="Flagellar_rod"/>
    <property type="match status" value="1"/>
</dbReference>
<dbReference type="InterPro" id="IPR007824">
    <property type="entry name" value="Flagellar_rod"/>
</dbReference>
<comment type="caution">
    <text evidence="2">The sequence shown here is derived from an EMBL/GenBank/DDBJ whole genome shotgun (WGS) entry which is preliminary data.</text>
</comment>
<sequence length="611" mass="68198">MSRSALVLPVYPNRDAQDIENHRVVAAVAEVTENSLSVADNFVSYVEGRLPQLGGNSERLMAAIKQLFARYQYERPAGWDEERLLAESDQRMSPQEIENICSRPVLDADGVITALHELEQTNMARGRYLVMRDNLNSLNPHAGKATVIKIPEALTALHDIQLVDPTEEIKDELSDMDVLRQKYATEMKEAQDAYDAARASGEVVAVERAHRHLIAAQYEYVVCCAKRLHFLAATENESEVVHFADRLEEIRQNAEDGVEGFSNDKDALRDAVQADLDKCMEKRAEEAAANKAALSAFVEQKQSMEADLAALVERKLQLIEEIQQRALELRDVMEKQRDVTRDITEVVKVEAQRVTANDEFVQLAGQHTQRLQKCLKYCADCEPVVQEMKKYVKDMVLKLPRDESKEALNKITDHEVEGFMAAYHAFVFSCGDLTVKKTHRLDTLERQARLAQHNRDSAMDSLDPNYDLYRAELSEVLAQAQAVEGVINALHATQDAGEQVFESVEDVVLTAFERSGQAFVHPLQEFGHESVAARTKFVDRSSKYVEGEEHEVSLKRAKISDAKALVGKEQLALDRAVAAAAAIRGKAAAAITEAPRAENAAAPSIPPQIKQ</sequence>
<reference evidence="2 3" key="1">
    <citation type="journal article" date="2015" name="PLoS Pathog.">
        <title>Leptomonas seymouri: Adaptations to the Dixenous Life Cycle Analyzed by Genome Sequencing, Transcriptome Profiling and Co-infection with Leishmania donovani.</title>
        <authorList>
            <person name="Kraeva N."/>
            <person name="Butenko A."/>
            <person name="Hlavacova J."/>
            <person name="Kostygov A."/>
            <person name="Myskova J."/>
            <person name="Grybchuk D."/>
            <person name="Lestinova T."/>
            <person name="Votypka J."/>
            <person name="Volf P."/>
            <person name="Opperdoes F."/>
            <person name="Flegontov P."/>
            <person name="Lukes J."/>
            <person name="Yurchenko V."/>
        </authorList>
    </citation>
    <scope>NUCLEOTIDE SEQUENCE [LARGE SCALE GENOMIC DNA]</scope>
    <source>
        <strain evidence="2 3">ATCC 30220</strain>
    </source>
</reference>
<evidence type="ECO:0000313" key="3">
    <source>
        <dbReference type="Proteomes" id="UP000038009"/>
    </source>
</evidence>
<organism evidence="2 3">
    <name type="scientific">Leptomonas seymouri</name>
    <dbReference type="NCBI Taxonomy" id="5684"/>
    <lineage>
        <taxon>Eukaryota</taxon>
        <taxon>Discoba</taxon>
        <taxon>Euglenozoa</taxon>
        <taxon>Kinetoplastea</taxon>
        <taxon>Metakinetoplastina</taxon>
        <taxon>Trypanosomatida</taxon>
        <taxon>Trypanosomatidae</taxon>
        <taxon>Leishmaniinae</taxon>
        <taxon>Leptomonas</taxon>
    </lineage>
</organism>
<keyword evidence="2" id="KW-0282">Flagellum</keyword>
<evidence type="ECO:0000313" key="2">
    <source>
        <dbReference type="EMBL" id="KPI85667.1"/>
    </source>
</evidence>
<evidence type="ECO:0000256" key="1">
    <source>
        <dbReference type="SAM" id="Coils"/>
    </source>
</evidence>
<keyword evidence="2" id="KW-0966">Cell projection</keyword>
<feature type="coiled-coil region" evidence="1">
    <location>
        <begin position="301"/>
        <end position="339"/>
    </location>
</feature>
<dbReference type="PANTHER" id="PTHR34732:SF4">
    <property type="entry name" value="ROD COMPONENT, PUTATIVE-RELATED"/>
    <property type="match status" value="1"/>
</dbReference>
<dbReference type="VEuPathDB" id="TriTrypDB:Lsey_0173_0160"/>
<dbReference type="PANTHER" id="PTHR34732">
    <property type="entry name" value="69 KDA PARAFLAGELLAR ROD PROTEIN-RELATED"/>
    <property type="match status" value="1"/>
</dbReference>
<dbReference type="InterPro" id="IPR053120">
    <property type="entry name" value="PFR_Component"/>
</dbReference>
<protein>
    <submittedName>
        <fullName evidence="2">Putative paraflagellar rod component</fullName>
    </submittedName>
</protein>
<dbReference type="EMBL" id="LJSK01000173">
    <property type="protein sequence ID" value="KPI85667.1"/>
    <property type="molecule type" value="Genomic_DNA"/>
</dbReference>
<keyword evidence="3" id="KW-1185">Reference proteome</keyword>
<gene>
    <name evidence="2" type="ORF">ABL78_5288</name>
</gene>
<dbReference type="AlphaFoldDB" id="A0A0N0P573"/>
<dbReference type="OMA" id="RTRFVNR"/>
<dbReference type="Proteomes" id="UP000038009">
    <property type="component" value="Unassembled WGS sequence"/>
</dbReference>
<keyword evidence="2" id="KW-0969">Cilium</keyword>
<accession>A0A0N0P573</accession>
<keyword evidence="1" id="KW-0175">Coiled coil</keyword>